<name>A0A6M3ZV62_9BURK</name>
<dbReference type="Proteomes" id="UP000501648">
    <property type="component" value="Chromosome"/>
</dbReference>
<dbReference type="GO" id="GO:0012505">
    <property type="term" value="C:endomembrane system"/>
    <property type="evidence" value="ECO:0007669"/>
    <property type="project" value="TreeGrafter"/>
</dbReference>
<organism evidence="2 3">
    <name type="scientific">Herbaspirillum rubrisubalbicans Os34</name>
    <dbReference type="NCBI Taxonomy" id="1235827"/>
    <lineage>
        <taxon>Bacteria</taxon>
        <taxon>Pseudomonadati</taxon>
        <taxon>Pseudomonadota</taxon>
        <taxon>Betaproteobacteria</taxon>
        <taxon>Burkholderiales</taxon>
        <taxon>Oxalobacteraceae</taxon>
        <taxon>Herbaspirillum</taxon>
    </lineage>
</organism>
<feature type="domain" description="Amidase" evidence="1">
    <location>
        <begin position="28"/>
        <end position="473"/>
    </location>
</feature>
<dbReference type="Gene3D" id="3.90.1300.10">
    <property type="entry name" value="Amidase signature (AS) domain"/>
    <property type="match status" value="1"/>
</dbReference>
<dbReference type="SUPFAM" id="SSF75304">
    <property type="entry name" value="Amidase signature (AS) enzymes"/>
    <property type="match status" value="1"/>
</dbReference>
<dbReference type="PANTHER" id="PTHR43372:SF4">
    <property type="entry name" value="FATTY-ACID AMIDE HYDROLASE 2"/>
    <property type="match status" value="1"/>
</dbReference>
<sequence length="495" mass="53860">MHKETPIHFKSATELLKLLRTRQIGAVEVLQHHLERVERLNGDLNAVVTQDVESALRAAREADNRPKADLPPLHGLPMTIKEAFNVVGMQTTCGFPHLVGNQPSQDADAVAMLKAAGAVVFGKTNVPVGAFDWQAYNPVYGSTNNPWNAGCTPGGSSGGSAAALAAGLTPLELGSDIGGSIRVPAHFCGVYGHRPSYGLVPAHGHVPPIPGTLTRYELAANGPLARSAQDLELALDLIVAPAELERPASRLAIPPSRHERLQDFRVAVWADDSAYAVDARSLDALRSYADDLRKLGVTVDEKARPDYDWKASADMYFDILMSICASSMPPQILNMLADKAAALPPDDAGYIARMGRVIQMRHYQYYALTHEREVLYRAWCDFFTHYDVLICPAFATVAYEHDRRGDGDSDPFTVGQSRSHIVNGQPIPYWDGLHWPSMAVVANLPATAVPTGRFIDGLPLGVQIMGPYLEDRTPLRFAQLVEQELGGFIAPSAYL</sequence>
<dbReference type="InterPro" id="IPR052739">
    <property type="entry name" value="FAAH2"/>
</dbReference>
<dbReference type="PANTHER" id="PTHR43372">
    <property type="entry name" value="FATTY-ACID AMIDE HYDROLASE"/>
    <property type="match status" value="1"/>
</dbReference>
<evidence type="ECO:0000259" key="1">
    <source>
        <dbReference type="Pfam" id="PF01425"/>
    </source>
</evidence>
<dbReference type="Pfam" id="PF01425">
    <property type="entry name" value="Amidase"/>
    <property type="match status" value="1"/>
</dbReference>
<gene>
    <name evidence="2" type="ORF">C798_20540</name>
</gene>
<protein>
    <submittedName>
        <fullName evidence="2">Amidase</fullName>
    </submittedName>
</protein>
<dbReference type="InterPro" id="IPR036928">
    <property type="entry name" value="AS_sf"/>
</dbReference>
<evidence type="ECO:0000313" key="3">
    <source>
        <dbReference type="Proteomes" id="UP000501648"/>
    </source>
</evidence>
<reference evidence="2 3" key="1">
    <citation type="journal article" date="2012" name="J. Bacteriol.">
        <title>Genome sequence of the pathogenic Herbaspirillum seropedicae strain Os34, isolated from rice roots.</title>
        <authorList>
            <person name="Ye W."/>
            <person name="Ye S."/>
            <person name="Liu J."/>
            <person name="Chang S."/>
            <person name="Chen M."/>
            <person name="Zhu B."/>
            <person name="Guo L."/>
            <person name="An Q."/>
        </authorList>
    </citation>
    <scope>NUCLEOTIDE SEQUENCE [LARGE SCALE GENOMIC DNA]</scope>
    <source>
        <strain evidence="2 3">Os34</strain>
    </source>
</reference>
<dbReference type="RefSeq" id="WP_026052063.1">
    <property type="nucleotide sequence ID" value="NZ_CP008956.1"/>
</dbReference>
<accession>A0A6M3ZV62</accession>
<dbReference type="InterPro" id="IPR023631">
    <property type="entry name" value="Amidase_dom"/>
</dbReference>
<dbReference type="PIRSF" id="PIRSF001221">
    <property type="entry name" value="Amidase_fungi"/>
    <property type="match status" value="1"/>
</dbReference>
<evidence type="ECO:0000313" key="2">
    <source>
        <dbReference type="EMBL" id="QJQ02525.1"/>
    </source>
</evidence>
<dbReference type="AlphaFoldDB" id="A0A6M3ZV62"/>
<dbReference type="EMBL" id="CP008956">
    <property type="protein sequence ID" value="QJQ02525.1"/>
    <property type="molecule type" value="Genomic_DNA"/>
</dbReference>
<proteinExistence type="predicted"/>
<dbReference type="NCBIfam" id="NF004816">
    <property type="entry name" value="PRK06170.1"/>
    <property type="match status" value="1"/>
</dbReference>